<organism evidence="1 2">
    <name type="scientific">Kitasatospora cheerisanensis KCTC 2395</name>
    <dbReference type="NCBI Taxonomy" id="1348663"/>
    <lineage>
        <taxon>Bacteria</taxon>
        <taxon>Bacillati</taxon>
        <taxon>Actinomycetota</taxon>
        <taxon>Actinomycetes</taxon>
        <taxon>Kitasatosporales</taxon>
        <taxon>Streptomycetaceae</taxon>
        <taxon>Kitasatospora</taxon>
    </lineage>
</organism>
<dbReference type="eggNOG" id="ENOG5033PV2">
    <property type="taxonomic scope" value="Bacteria"/>
</dbReference>
<evidence type="ECO:0000313" key="2">
    <source>
        <dbReference type="Proteomes" id="UP000027178"/>
    </source>
</evidence>
<dbReference type="AlphaFoldDB" id="A0A066Z1Z4"/>
<proteinExistence type="predicted"/>
<name>A0A066Z1Z4_9ACTN</name>
<dbReference type="HOGENOM" id="CLU_679309_0_0_11"/>
<dbReference type="RefSeq" id="WP_051653236.1">
    <property type="nucleotide sequence ID" value="NZ_KK853997.1"/>
</dbReference>
<evidence type="ECO:0000313" key="1">
    <source>
        <dbReference type="EMBL" id="KDN84371.1"/>
    </source>
</evidence>
<dbReference type="Proteomes" id="UP000027178">
    <property type="component" value="Unassembled WGS sequence"/>
</dbReference>
<comment type="caution">
    <text evidence="1">The sequence shown here is derived from an EMBL/GenBank/DDBJ whole genome shotgun (WGS) entry which is preliminary data.</text>
</comment>
<dbReference type="EMBL" id="JNBY01000093">
    <property type="protein sequence ID" value="KDN84371.1"/>
    <property type="molecule type" value="Genomic_DNA"/>
</dbReference>
<dbReference type="OrthoDB" id="5193571at2"/>
<gene>
    <name evidence="1" type="ORF">KCH_41620</name>
</gene>
<reference evidence="1 2" key="1">
    <citation type="submission" date="2014-05" db="EMBL/GenBank/DDBJ databases">
        <title>Draft Genome Sequence of Kitasatospora cheerisanensis KCTC 2395.</title>
        <authorList>
            <person name="Nam D.H."/>
        </authorList>
    </citation>
    <scope>NUCLEOTIDE SEQUENCE [LARGE SCALE GENOMIC DNA]</scope>
    <source>
        <strain evidence="1 2">KCTC 2395</strain>
    </source>
</reference>
<protein>
    <submittedName>
        <fullName evidence="1">Uncharacterized protein</fullName>
    </submittedName>
</protein>
<keyword evidence="2" id="KW-1185">Reference proteome</keyword>
<accession>A0A066Z1Z4</accession>
<dbReference type="PATRIC" id="fig|1348663.4.peg.4013"/>
<sequence length="405" mass="41585">MTVRSAWLLNRDVATPGQNRQDTRLSPLGTMTPAAADPLTSIGGLIPGPNPCNLTMSGMNWTIGIGRGIAQGTSAQGAYPIVVTAGDTGTIAPGHASLTRIDTLWLIALDTLVDSSGSTLARIEYTQGTPGTGSAPTAPAAGTAYLRLWDISVPAGASAGSPPNWTGLGLLTDRRTYTVGVGGIGVGANGSGAYPGQYRDNGGLQRWDGSSWLDRLVLNSAGRIVIGGDTEWYRDAPNSMRTPDQLTVDGNLNVAGVGQRRRGRVPSDQSVPSTTMIDATNMSWSVVANAEYIVTGLIGGAGTTNADLKIGWSAPTGADFDWTPTMQPSSGAATVGTVITDRSTIAQTQQLGTIGTGTTMTAIINGSLLVKATAGTFKMQVGQGTSDATASILKAGSFIMVERVA</sequence>